<organism evidence="1 2">
    <name type="scientific">Elysia crispata</name>
    <name type="common">lettuce slug</name>
    <dbReference type="NCBI Taxonomy" id="231223"/>
    <lineage>
        <taxon>Eukaryota</taxon>
        <taxon>Metazoa</taxon>
        <taxon>Spiralia</taxon>
        <taxon>Lophotrochozoa</taxon>
        <taxon>Mollusca</taxon>
        <taxon>Gastropoda</taxon>
        <taxon>Heterobranchia</taxon>
        <taxon>Euthyneura</taxon>
        <taxon>Panpulmonata</taxon>
        <taxon>Sacoglossa</taxon>
        <taxon>Placobranchoidea</taxon>
        <taxon>Plakobranchidae</taxon>
        <taxon>Elysia</taxon>
    </lineage>
</organism>
<dbReference type="AlphaFoldDB" id="A0AAE1DZ67"/>
<name>A0AAE1DZ67_9GAST</name>
<gene>
    <name evidence="1" type="ORF">RRG08_037423</name>
</gene>
<sequence length="151" mass="16877">MENTLLTSAYSMNLCLGFCLPPKLADKAVSVSPEGATKNQIDYFCISKRFRGSQEDVVRKGADIGSDHHMPLANLKLCLKKQERNTGKSRSRFQEVWSSELRSYHLWIKLEKYVGNQLVILSGCHKMSIGLVSSGQKIKGKTRAGNLDKSQ</sequence>
<dbReference type="EMBL" id="JAWDGP010001927">
    <property type="protein sequence ID" value="KAK3786958.1"/>
    <property type="molecule type" value="Genomic_DNA"/>
</dbReference>
<evidence type="ECO:0000313" key="1">
    <source>
        <dbReference type="EMBL" id="KAK3786958.1"/>
    </source>
</evidence>
<evidence type="ECO:0000313" key="2">
    <source>
        <dbReference type="Proteomes" id="UP001283361"/>
    </source>
</evidence>
<comment type="caution">
    <text evidence="1">The sequence shown here is derived from an EMBL/GenBank/DDBJ whole genome shotgun (WGS) entry which is preliminary data.</text>
</comment>
<protein>
    <submittedName>
        <fullName evidence="1">Uncharacterized protein</fullName>
    </submittedName>
</protein>
<keyword evidence="2" id="KW-1185">Reference proteome</keyword>
<reference evidence="1" key="1">
    <citation type="journal article" date="2023" name="G3 (Bethesda)">
        <title>A reference genome for the long-term kleptoplast-retaining sea slug Elysia crispata morphotype clarki.</title>
        <authorList>
            <person name="Eastman K.E."/>
            <person name="Pendleton A.L."/>
            <person name="Shaikh M.A."/>
            <person name="Suttiyut T."/>
            <person name="Ogas R."/>
            <person name="Tomko P."/>
            <person name="Gavelis G."/>
            <person name="Widhalm J.R."/>
            <person name="Wisecaver J.H."/>
        </authorList>
    </citation>
    <scope>NUCLEOTIDE SEQUENCE</scope>
    <source>
        <strain evidence="1">ECLA1</strain>
    </source>
</reference>
<proteinExistence type="predicted"/>
<dbReference type="Proteomes" id="UP001283361">
    <property type="component" value="Unassembled WGS sequence"/>
</dbReference>
<accession>A0AAE1DZ67</accession>